<evidence type="ECO:0000313" key="3">
    <source>
        <dbReference type="Proteomes" id="UP000242519"/>
    </source>
</evidence>
<feature type="compositionally biased region" description="Polar residues" evidence="1">
    <location>
        <begin position="165"/>
        <end position="178"/>
    </location>
</feature>
<accession>A0A218Z9Q7</accession>
<keyword evidence="3" id="KW-1185">Reference proteome</keyword>
<dbReference type="STRING" id="503106.A0A218Z9Q7"/>
<dbReference type="Proteomes" id="UP000242519">
    <property type="component" value="Unassembled WGS sequence"/>
</dbReference>
<name>A0A218Z9Q7_9HELO</name>
<feature type="region of interest" description="Disordered" evidence="1">
    <location>
        <begin position="142"/>
        <end position="178"/>
    </location>
</feature>
<dbReference type="OrthoDB" id="5322539at2759"/>
<dbReference type="InParanoid" id="A0A218Z9Q7"/>
<dbReference type="AlphaFoldDB" id="A0A218Z9Q7"/>
<dbReference type="EMBL" id="MZNU01000093">
    <property type="protein sequence ID" value="OWP04718.1"/>
    <property type="molecule type" value="Genomic_DNA"/>
</dbReference>
<gene>
    <name evidence="2" type="ORF">B2J93_4000</name>
</gene>
<organism evidence="2 3">
    <name type="scientific">Diplocarpon coronariae</name>
    <dbReference type="NCBI Taxonomy" id="2795749"/>
    <lineage>
        <taxon>Eukaryota</taxon>
        <taxon>Fungi</taxon>
        <taxon>Dikarya</taxon>
        <taxon>Ascomycota</taxon>
        <taxon>Pezizomycotina</taxon>
        <taxon>Leotiomycetes</taxon>
        <taxon>Helotiales</taxon>
        <taxon>Drepanopezizaceae</taxon>
        <taxon>Diplocarpon</taxon>
    </lineage>
</organism>
<evidence type="ECO:0000256" key="1">
    <source>
        <dbReference type="SAM" id="MobiDB-lite"/>
    </source>
</evidence>
<proteinExistence type="predicted"/>
<protein>
    <submittedName>
        <fullName evidence="2">Uncharacterized protein</fullName>
    </submittedName>
</protein>
<sequence length="213" mass="23142">MNGSFTRIITTSCGSSTLDTAAAGACWGGNESIPEELNNLEIQFGEFIDGKGPGKIKRAGFGIEEKVKALRKAPNMELRDGCKFVTKLDSIRHQDKTNAIVGLGGGILRALERLGYAQVAMGHTAWSRVQGYFGHVATTIGADPKRNRNEASNAQKSTPRRRRCSNSQHAAIENRTPSTSPFALGRYVNTCRTLRRGHWSGAAPTRCWPAVIL</sequence>
<evidence type="ECO:0000313" key="2">
    <source>
        <dbReference type="EMBL" id="OWP04718.1"/>
    </source>
</evidence>
<comment type="caution">
    <text evidence="2">The sequence shown here is derived from an EMBL/GenBank/DDBJ whole genome shotgun (WGS) entry which is preliminary data.</text>
</comment>
<reference evidence="2 3" key="1">
    <citation type="submission" date="2017-04" db="EMBL/GenBank/DDBJ databases">
        <title>Draft genome sequence of Marssonina coronaria NL1: causal agent of apple blotch.</title>
        <authorList>
            <person name="Cheng Q."/>
        </authorList>
    </citation>
    <scope>NUCLEOTIDE SEQUENCE [LARGE SCALE GENOMIC DNA]</scope>
    <source>
        <strain evidence="2 3">NL1</strain>
    </source>
</reference>